<feature type="transmembrane region" description="Helical" evidence="6">
    <location>
        <begin position="161"/>
        <end position="179"/>
    </location>
</feature>
<feature type="transmembrane region" description="Helical" evidence="6">
    <location>
        <begin position="401"/>
        <end position="419"/>
    </location>
</feature>
<dbReference type="RefSeq" id="WP_345676632.1">
    <property type="nucleotide sequence ID" value="NZ_BAABHS010000012.1"/>
</dbReference>
<feature type="transmembrane region" description="Helical" evidence="6">
    <location>
        <begin position="299"/>
        <end position="323"/>
    </location>
</feature>
<keyword evidence="2 6" id="KW-0812">Transmembrane</keyword>
<feature type="compositionally biased region" description="Basic and acidic residues" evidence="5">
    <location>
        <begin position="1"/>
        <end position="13"/>
    </location>
</feature>
<dbReference type="PANTHER" id="PTHR23534">
    <property type="entry name" value="MFS PERMEASE"/>
    <property type="match status" value="1"/>
</dbReference>
<dbReference type="Gene3D" id="1.20.1250.20">
    <property type="entry name" value="MFS general substrate transporter like domains"/>
    <property type="match status" value="1"/>
</dbReference>
<dbReference type="PROSITE" id="PS50850">
    <property type="entry name" value="MFS"/>
    <property type="match status" value="1"/>
</dbReference>
<organism evidence="8 9">
    <name type="scientific">Yinghuangia aomiensis</name>
    <dbReference type="NCBI Taxonomy" id="676205"/>
    <lineage>
        <taxon>Bacteria</taxon>
        <taxon>Bacillati</taxon>
        <taxon>Actinomycetota</taxon>
        <taxon>Actinomycetes</taxon>
        <taxon>Kitasatosporales</taxon>
        <taxon>Streptomycetaceae</taxon>
        <taxon>Yinghuangia</taxon>
    </lineage>
</organism>
<evidence type="ECO:0000256" key="1">
    <source>
        <dbReference type="ARBA" id="ARBA00004651"/>
    </source>
</evidence>
<sequence>MTAPERTDAEISRRGGGGPDDVLSDAEVARIQRRTVRILVLAQVVGGVGVGSSLAVSGLLAEDLSGSQTWSGFAVTAITLGAGLFALPLARVADVRGRRMALSLGWSAATVGALGVILAAVLGWFPLLLAALVVFGAGSAANLQSRYAAADLADDRTRARSLAVVVWSTTLGAVVGPNLNTPGAAVGRTLALPELAGPYVFSAVAFAGGGAIMWVLLRPDPLLTSRRMASAASAGGPGPEAGASAARPKQAGSLRSSWRVVRASRPAMLALASVVLGHAVMVSVMAMTPVHMKHHGANLTIVGLTISLHIVGMYAFSPLVGWAADTVGRIPVIAVGQVVLLAAVLVAGLSGSTVPVTMTGLLLLGLGWSCSMVAGSSLLAESVPAAERPRVQGASDLLMNLFGAAGGAVAGSVLDVAGYGGLNAAAGLIVLPVFAVVAGYAAGRARRPAA</sequence>
<reference evidence="9" key="1">
    <citation type="journal article" date="2019" name="Int. J. Syst. Evol. Microbiol.">
        <title>The Global Catalogue of Microorganisms (GCM) 10K type strain sequencing project: providing services to taxonomists for standard genome sequencing and annotation.</title>
        <authorList>
            <consortium name="The Broad Institute Genomics Platform"/>
            <consortium name="The Broad Institute Genome Sequencing Center for Infectious Disease"/>
            <person name="Wu L."/>
            <person name="Ma J."/>
        </authorList>
    </citation>
    <scope>NUCLEOTIDE SEQUENCE [LARGE SCALE GENOMIC DNA]</scope>
    <source>
        <strain evidence="9">JCM 17986</strain>
    </source>
</reference>
<feature type="domain" description="Major facilitator superfamily (MFS) profile" evidence="7">
    <location>
        <begin position="35"/>
        <end position="444"/>
    </location>
</feature>
<dbReference type="InterPro" id="IPR011701">
    <property type="entry name" value="MFS"/>
</dbReference>
<feature type="transmembrane region" description="Helical" evidence="6">
    <location>
        <begin position="102"/>
        <end position="122"/>
    </location>
</feature>
<dbReference type="SUPFAM" id="SSF103473">
    <property type="entry name" value="MFS general substrate transporter"/>
    <property type="match status" value="1"/>
</dbReference>
<evidence type="ECO:0000256" key="4">
    <source>
        <dbReference type="ARBA" id="ARBA00023136"/>
    </source>
</evidence>
<evidence type="ECO:0000256" key="6">
    <source>
        <dbReference type="SAM" id="Phobius"/>
    </source>
</evidence>
<feature type="transmembrane region" description="Helical" evidence="6">
    <location>
        <begin position="361"/>
        <end position="380"/>
    </location>
</feature>
<evidence type="ECO:0000256" key="3">
    <source>
        <dbReference type="ARBA" id="ARBA00022989"/>
    </source>
</evidence>
<evidence type="ECO:0000259" key="7">
    <source>
        <dbReference type="PROSITE" id="PS50850"/>
    </source>
</evidence>
<evidence type="ECO:0000313" key="8">
    <source>
        <dbReference type="EMBL" id="GAA4968465.1"/>
    </source>
</evidence>
<keyword evidence="3 6" id="KW-1133">Transmembrane helix</keyword>
<feature type="transmembrane region" description="Helical" evidence="6">
    <location>
        <begin position="425"/>
        <end position="443"/>
    </location>
</feature>
<evidence type="ECO:0000313" key="9">
    <source>
        <dbReference type="Proteomes" id="UP001500466"/>
    </source>
</evidence>
<feature type="transmembrane region" description="Helical" evidence="6">
    <location>
        <begin position="128"/>
        <end position="149"/>
    </location>
</feature>
<name>A0ABP9HDS9_9ACTN</name>
<feature type="transmembrane region" description="Helical" evidence="6">
    <location>
        <begin position="267"/>
        <end position="287"/>
    </location>
</feature>
<feature type="transmembrane region" description="Helical" evidence="6">
    <location>
        <begin position="330"/>
        <end position="349"/>
    </location>
</feature>
<proteinExistence type="predicted"/>
<feature type="transmembrane region" description="Helical" evidence="6">
    <location>
        <begin position="199"/>
        <end position="217"/>
    </location>
</feature>
<comment type="caution">
    <text evidence="8">The sequence shown here is derived from an EMBL/GenBank/DDBJ whole genome shotgun (WGS) entry which is preliminary data.</text>
</comment>
<dbReference type="EMBL" id="BAABHS010000012">
    <property type="protein sequence ID" value="GAA4968465.1"/>
    <property type="molecule type" value="Genomic_DNA"/>
</dbReference>
<evidence type="ECO:0000256" key="2">
    <source>
        <dbReference type="ARBA" id="ARBA00022692"/>
    </source>
</evidence>
<dbReference type="InterPro" id="IPR020846">
    <property type="entry name" value="MFS_dom"/>
</dbReference>
<protein>
    <submittedName>
        <fullName evidence="8">MFS transporter</fullName>
    </submittedName>
</protein>
<feature type="region of interest" description="Disordered" evidence="5">
    <location>
        <begin position="228"/>
        <end position="250"/>
    </location>
</feature>
<dbReference type="PANTHER" id="PTHR23534:SF1">
    <property type="entry name" value="MAJOR FACILITATOR SUPERFAMILY PROTEIN"/>
    <property type="match status" value="1"/>
</dbReference>
<keyword evidence="4 6" id="KW-0472">Membrane</keyword>
<feature type="transmembrane region" description="Helical" evidence="6">
    <location>
        <begin position="72"/>
        <end position="90"/>
    </location>
</feature>
<dbReference type="Pfam" id="PF07690">
    <property type="entry name" value="MFS_1"/>
    <property type="match status" value="1"/>
</dbReference>
<evidence type="ECO:0000256" key="5">
    <source>
        <dbReference type="SAM" id="MobiDB-lite"/>
    </source>
</evidence>
<keyword evidence="9" id="KW-1185">Reference proteome</keyword>
<feature type="compositionally biased region" description="Low complexity" evidence="5">
    <location>
        <begin position="228"/>
        <end position="248"/>
    </location>
</feature>
<dbReference type="InterPro" id="IPR036259">
    <property type="entry name" value="MFS_trans_sf"/>
</dbReference>
<dbReference type="Proteomes" id="UP001500466">
    <property type="component" value="Unassembled WGS sequence"/>
</dbReference>
<feature type="transmembrane region" description="Helical" evidence="6">
    <location>
        <begin position="38"/>
        <end position="60"/>
    </location>
</feature>
<gene>
    <name evidence="8" type="ORF">GCM10023205_37030</name>
</gene>
<comment type="subcellular location">
    <subcellularLocation>
        <location evidence="1">Cell membrane</location>
        <topology evidence="1">Multi-pass membrane protein</topology>
    </subcellularLocation>
</comment>
<accession>A0ABP9HDS9</accession>
<feature type="region of interest" description="Disordered" evidence="5">
    <location>
        <begin position="1"/>
        <end position="21"/>
    </location>
</feature>